<dbReference type="AlphaFoldDB" id="A0AAW6XWF5"/>
<dbReference type="InterPro" id="IPR022038">
    <property type="entry name" value="Ig-like_bact"/>
</dbReference>
<dbReference type="Gene3D" id="2.60.40.10">
    <property type="entry name" value="Immunoglobulins"/>
    <property type="match status" value="1"/>
</dbReference>
<dbReference type="Pfam" id="PF13306">
    <property type="entry name" value="LRR_5"/>
    <property type="match status" value="1"/>
</dbReference>
<dbReference type="PROSITE" id="PS51257">
    <property type="entry name" value="PROKAR_LIPOPROTEIN"/>
    <property type="match status" value="1"/>
</dbReference>
<dbReference type="RefSeq" id="WP_285085238.1">
    <property type="nucleotide sequence ID" value="NZ_JASOME010000008.1"/>
</dbReference>
<dbReference type="InterPro" id="IPR042229">
    <property type="entry name" value="Listeria/Bacterioides_rpt_sf"/>
</dbReference>
<keyword evidence="4" id="KW-0732">Signal</keyword>
<evidence type="ECO:0000256" key="4">
    <source>
        <dbReference type="SAM" id="SignalP"/>
    </source>
</evidence>
<feature type="compositionally biased region" description="Low complexity" evidence="2">
    <location>
        <begin position="80"/>
        <end position="98"/>
    </location>
</feature>
<dbReference type="InterPro" id="IPR013378">
    <property type="entry name" value="InlB-like_B-rpt"/>
</dbReference>
<feature type="region of interest" description="Disordered" evidence="2">
    <location>
        <begin position="471"/>
        <end position="490"/>
    </location>
</feature>
<keyword evidence="3" id="KW-0812">Transmembrane</keyword>
<dbReference type="Pfam" id="PF09479">
    <property type="entry name" value="Flg_new"/>
    <property type="match status" value="1"/>
</dbReference>
<sequence length="732" mass="79243">MSKRTNIILTSTMMGIATAACAFCVAQSANATEMSAASSGVNTSVNSFAVDSKTANGGGALDSTSVKSYENINSSNSTESAKPAETTKSTKSSKASESVTDAENSENAILTQTLIDVSNTNLSTSNREDRNVPESEESRSASTDSGTTDDASLTWTREDFNITKDGKQIGYRQDISTPTGTVNEVVPGLNEKGLAKLKKNPHIVIPEGIEVIGEVAFTGKAKQVGKNHEHIEGEHYIESVTLPQSLKIIEYGAFGWNKIKGTVTIPKSVISIHNGAFVANEIEKVVFEGVIDDKGKEHDSDSKPYYLSGIGSDAFQGNKITEIDVKDNLAKYQLFPSNNPQKGDSVFDNQNPGTFTIEVGDEYKSPIKITKEGVNQSINVVEGFKEDGTPVQIENSSYFKKNKEGKYIAVKSGKLEGQCLFYDIINGQFRIIGISHFTYNIVPKTKIYKVTFVNDSNENYASVQVKENKSISENSVDNQKMPKNPSKKGYTFREWNADSTGKDKSKIFTEKTTVKGDITVYAIYDLNATVMNVAPTLTLQDKTITVGDSLDLNSLVVSATDPEDGDLKNEVKITDNGGFDNTKLGVYEVTFTLSDKGKASVTKTATVRVVKKPMPSPVPTPTPDPEPIPVPDVPYVPDDSWIPVHEIVPENPEYSVVEQPVLNPVHSSDKPVEHSVEQRFKAVDAGEAYNAKAPAKHLPDTGVSATSTFVISIISLFAGFSSLLAGIAKRKN</sequence>
<dbReference type="InterPro" id="IPR026906">
    <property type="entry name" value="LRR_5"/>
</dbReference>
<feature type="compositionally biased region" description="Basic and acidic residues" evidence="2">
    <location>
        <begin position="126"/>
        <end position="139"/>
    </location>
</feature>
<evidence type="ECO:0000313" key="6">
    <source>
        <dbReference type="EMBL" id="MDK7064046.1"/>
    </source>
</evidence>
<comment type="caution">
    <text evidence="6">The sequence shown here is derived from an EMBL/GenBank/DDBJ whole genome shotgun (WGS) entry which is preliminary data.</text>
</comment>
<dbReference type="NCBIfam" id="TIGR02543">
    <property type="entry name" value="List_Bact_rpt"/>
    <property type="match status" value="1"/>
</dbReference>
<dbReference type="InterPro" id="IPR032675">
    <property type="entry name" value="LRR_dom_sf"/>
</dbReference>
<feature type="transmembrane region" description="Helical" evidence="3">
    <location>
        <begin position="709"/>
        <end position="728"/>
    </location>
</feature>
<evidence type="ECO:0000256" key="3">
    <source>
        <dbReference type="SAM" id="Phobius"/>
    </source>
</evidence>
<dbReference type="GO" id="GO:0005975">
    <property type="term" value="P:carbohydrate metabolic process"/>
    <property type="evidence" value="ECO:0007669"/>
    <property type="project" value="UniProtKB-ARBA"/>
</dbReference>
<dbReference type="EMBL" id="JASOME010000008">
    <property type="protein sequence ID" value="MDK7064046.1"/>
    <property type="molecule type" value="Genomic_DNA"/>
</dbReference>
<dbReference type="InterPro" id="IPR013783">
    <property type="entry name" value="Ig-like_fold"/>
</dbReference>
<dbReference type="Proteomes" id="UP001237784">
    <property type="component" value="Unassembled WGS sequence"/>
</dbReference>
<dbReference type="Gene3D" id="2.60.40.4270">
    <property type="entry name" value="Listeria-Bacteroides repeat domain"/>
    <property type="match status" value="1"/>
</dbReference>
<feature type="domain" description="Ig-like" evidence="5">
    <location>
        <begin position="540"/>
        <end position="609"/>
    </location>
</feature>
<evidence type="ECO:0000313" key="7">
    <source>
        <dbReference type="Proteomes" id="UP001237784"/>
    </source>
</evidence>
<comment type="subcellular location">
    <subcellularLocation>
        <location evidence="1">Cell envelope</location>
    </subcellularLocation>
</comment>
<proteinExistence type="predicted"/>
<dbReference type="Gene3D" id="3.80.10.10">
    <property type="entry name" value="Ribonuclease Inhibitor"/>
    <property type="match status" value="1"/>
</dbReference>
<feature type="signal peptide" evidence="4">
    <location>
        <begin position="1"/>
        <end position="22"/>
    </location>
</feature>
<keyword evidence="3" id="KW-0472">Membrane</keyword>
<evidence type="ECO:0000256" key="2">
    <source>
        <dbReference type="SAM" id="MobiDB-lite"/>
    </source>
</evidence>
<feature type="chain" id="PRO_5043723044" evidence="4">
    <location>
        <begin position="23"/>
        <end position="732"/>
    </location>
</feature>
<organism evidence="6 7">
    <name type="scientific">Gardnerella vaginalis</name>
    <dbReference type="NCBI Taxonomy" id="2702"/>
    <lineage>
        <taxon>Bacteria</taxon>
        <taxon>Bacillati</taxon>
        <taxon>Actinomycetota</taxon>
        <taxon>Actinomycetes</taxon>
        <taxon>Bifidobacteriales</taxon>
        <taxon>Bifidobacteriaceae</taxon>
        <taxon>Gardnerella</taxon>
    </lineage>
</organism>
<evidence type="ECO:0000256" key="1">
    <source>
        <dbReference type="ARBA" id="ARBA00004196"/>
    </source>
</evidence>
<keyword evidence="3" id="KW-1133">Transmembrane helix</keyword>
<feature type="compositionally biased region" description="Polar residues" evidence="2">
    <location>
        <begin position="99"/>
        <end position="125"/>
    </location>
</feature>
<dbReference type="GO" id="GO:0030313">
    <property type="term" value="C:cell envelope"/>
    <property type="evidence" value="ECO:0007669"/>
    <property type="project" value="UniProtKB-SubCell"/>
</dbReference>
<feature type="region of interest" description="Disordered" evidence="2">
    <location>
        <begin position="70"/>
        <end position="156"/>
    </location>
</feature>
<evidence type="ECO:0000259" key="5">
    <source>
        <dbReference type="Pfam" id="PF07523"/>
    </source>
</evidence>
<reference evidence="6" key="1">
    <citation type="submission" date="2023-05" db="EMBL/GenBank/DDBJ databases">
        <title>Cataloging the Phylogenetic Diversity of Human Bladder Bacteria.</title>
        <authorList>
            <person name="Du J."/>
        </authorList>
    </citation>
    <scope>NUCLEOTIDE SEQUENCE</scope>
    <source>
        <strain evidence="6">UMB6789</strain>
    </source>
</reference>
<name>A0AAW6XWF5_GARVA</name>
<protein>
    <submittedName>
        <fullName evidence="6">InlB B-repeat-containing protein</fullName>
    </submittedName>
</protein>
<feature type="compositionally biased region" description="Polar residues" evidence="2">
    <location>
        <begin position="140"/>
        <end position="155"/>
    </location>
</feature>
<feature type="compositionally biased region" description="Polar residues" evidence="2">
    <location>
        <begin position="70"/>
        <end position="79"/>
    </location>
</feature>
<gene>
    <name evidence="6" type="ORF">QP372_05900</name>
</gene>
<accession>A0AAW6XWF5</accession>
<dbReference type="Pfam" id="PF07523">
    <property type="entry name" value="Big_3"/>
    <property type="match status" value="1"/>
</dbReference>